<dbReference type="SUPFAM" id="SSF47336">
    <property type="entry name" value="ACP-like"/>
    <property type="match status" value="1"/>
</dbReference>
<name>A0A0B4ESK1_METAF</name>
<dbReference type="OrthoDB" id="329835at2759"/>
<comment type="caution">
    <text evidence="5">The sequence shown here is derived from an EMBL/GenBank/DDBJ whole genome shotgun (WGS) entry which is preliminary data.</text>
</comment>
<feature type="domain" description="Carrier" evidence="4">
    <location>
        <begin position="26"/>
        <end position="100"/>
    </location>
</feature>
<dbReference type="AlphaFoldDB" id="A0A0B4ESK1"/>
<dbReference type="InterPro" id="IPR050444">
    <property type="entry name" value="Polyketide_Synthase"/>
</dbReference>
<sequence>MQFSTIPTTLMRHDTPAMIDHRLSEMEVTEAFRDAIVIETGCDIGHSDINTDFSDLGLDPLAAINVLNTVTNRTGIELPASLFRDCKTLSDIAKHLGQKQGISASTSATRQLSSQAEQPVRDAFLELSSYERKFAEEAGFANFWTAVYPAERRLVLSFVYKAFSDLGCALDRVKAGQKVPCPQGILDKHRRVFDGALFEILEDGGIVSKSPAGYIRTPTPIDTTPSEDIYKDLVRDHPPFAKVHELLHATGSRFAECLSGKTDPIKLLFGKNKDLLQHFYTDAPMCLAASLHLAALIRRVYTRRARGNDECIEILEVGAGMGGTTKFVIDALVEANVRFKYVFTDISSSFFAAAKRRFGDIAPGSMECLVLDIEKEPPEPLQRRFDLVISTNCIHATKSLVTSCSNVHKLLRPGGFFALIEFTTRFYWLDLVFGLLDGWWLFEDGRKHCTVNGPSWKTNLEASGFSHVLWTEAEGIEKPNPQLLVAYTD</sequence>
<dbReference type="PROSITE" id="PS50075">
    <property type="entry name" value="CARRIER"/>
    <property type="match status" value="1"/>
</dbReference>
<dbReference type="Pfam" id="PF18558">
    <property type="entry name" value="HTH_51"/>
    <property type="match status" value="1"/>
</dbReference>
<dbReference type="HOGENOM" id="CLU_043689_0_0_1"/>
<protein>
    <submittedName>
        <fullName evidence="5">Beta-ketoacyl synthase</fullName>
    </submittedName>
</protein>
<evidence type="ECO:0000313" key="5">
    <source>
        <dbReference type="EMBL" id="KID61093.1"/>
    </source>
</evidence>
<dbReference type="InterPro" id="IPR020806">
    <property type="entry name" value="PKS_PP-bd"/>
</dbReference>
<dbReference type="Pfam" id="PF00550">
    <property type="entry name" value="PP-binding"/>
    <property type="match status" value="1"/>
</dbReference>
<dbReference type="PANTHER" id="PTHR45681:SF6">
    <property type="entry name" value="POLYKETIDE SYNTHASE 37"/>
    <property type="match status" value="1"/>
</dbReference>
<keyword evidence="3" id="KW-0808">Transferase</keyword>
<dbReference type="InterPro" id="IPR013217">
    <property type="entry name" value="Methyltransf_12"/>
</dbReference>
<evidence type="ECO:0000256" key="3">
    <source>
        <dbReference type="ARBA" id="ARBA00022679"/>
    </source>
</evidence>
<keyword evidence="6" id="KW-1185">Reference proteome</keyword>
<dbReference type="InterPro" id="IPR036736">
    <property type="entry name" value="ACP-like_sf"/>
</dbReference>
<reference evidence="5 6" key="1">
    <citation type="journal article" date="2014" name="Proc. Natl. Acad. Sci. U.S.A.">
        <title>Trajectory and genomic determinants of fungal-pathogen speciation and host adaptation.</title>
        <authorList>
            <person name="Hu X."/>
            <person name="Xiao G."/>
            <person name="Zheng P."/>
            <person name="Shang Y."/>
            <person name="Su Y."/>
            <person name="Zhang X."/>
            <person name="Liu X."/>
            <person name="Zhan S."/>
            <person name="St Leger R.J."/>
            <person name="Wang C."/>
        </authorList>
    </citation>
    <scope>NUCLEOTIDE SEQUENCE [LARGE SCALE GENOMIC DNA]</scope>
    <source>
        <strain evidence="5 6">ARSEF 549</strain>
    </source>
</reference>
<keyword evidence="2" id="KW-0597">Phosphoprotein</keyword>
<dbReference type="InterPro" id="IPR009081">
    <property type="entry name" value="PP-bd_ACP"/>
</dbReference>
<dbReference type="PANTHER" id="PTHR45681">
    <property type="entry name" value="POLYKETIDE SYNTHASE 44-RELATED"/>
    <property type="match status" value="1"/>
</dbReference>
<dbReference type="EMBL" id="AZNF01000016">
    <property type="protein sequence ID" value="KID61093.1"/>
    <property type="molecule type" value="Genomic_DNA"/>
</dbReference>
<accession>A0A0B4ESK1</accession>
<dbReference type="Gene3D" id="1.10.1200.10">
    <property type="entry name" value="ACP-like"/>
    <property type="match status" value="1"/>
</dbReference>
<dbReference type="Gene3D" id="3.40.50.150">
    <property type="entry name" value="Vaccinia Virus protein VP39"/>
    <property type="match status" value="1"/>
</dbReference>
<dbReference type="Pfam" id="PF08242">
    <property type="entry name" value="Methyltransf_12"/>
    <property type="match status" value="1"/>
</dbReference>
<dbReference type="GO" id="GO:0031177">
    <property type="term" value="F:phosphopantetheine binding"/>
    <property type="evidence" value="ECO:0007669"/>
    <property type="project" value="InterPro"/>
</dbReference>
<organism evidence="5 6">
    <name type="scientific">Metarhizium anisopliae (strain ARSEF 549)</name>
    <dbReference type="NCBI Taxonomy" id="3151832"/>
    <lineage>
        <taxon>Eukaryota</taxon>
        <taxon>Fungi</taxon>
        <taxon>Dikarya</taxon>
        <taxon>Ascomycota</taxon>
        <taxon>Pezizomycotina</taxon>
        <taxon>Sordariomycetes</taxon>
        <taxon>Hypocreomycetidae</taxon>
        <taxon>Hypocreales</taxon>
        <taxon>Clavicipitaceae</taxon>
        <taxon>Metarhizium</taxon>
    </lineage>
</organism>
<gene>
    <name evidence="5" type="ORF">MAN_09377</name>
</gene>
<dbReference type="InterPro" id="IPR029063">
    <property type="entry name" value="SAM-dependent_MTases_sf"/>
</dbReference>
<dbReference type="CDD" id="cd02440">
    <property type="entry name" value="AdoMet_MTases"/>
    <property type="match status" value="1"/>
</dbReference>
<evidence type="ECO:0000256" key="2">
    <source>
        <dbReference type="ARBA" id="ARBA00022553"/>
    </source>
</evidence>
<dbReference type="Proteomes" id="UP000031186">
    <property type="component" value="Unassembled WGS sequence"/>
</dbReference>
<dbReference type="SUPFAM" id="SSF53335">
    <property type="entry name" value="S-adenosyl-L-methionine-dependent methyltransferases"/>
    <property type="match status" value="1"/>
</dbReference>
<keyword evidence="1" id="KW-0596">Phosphopantetheine</keyword>
<evidence type="ECO:0000313" key="6">
    <source>
        <dbReference type="Proteomes" id="UP000031186"/>
    </source>
</evidence>
<dbReference type="VEuPathDB" id="FungiDB:MAN_09377"/>
<dbReference type="SMART" id="SM00823">
    <property type="entry name" value="PKS_PP"/>
    <property type="match status" value="1"/>
</dbReference>
<proteinExistence type="predicted"/>
<dbReference type="InterPro" id="IPR041068">
    <property type="entry name" value="HTH_51"/>
</dbReference>
<feature type="non-terminal residue" evidence="5">
    <location>
        <position position="1"/>
    </location>
</feature>
<evidence type="ECO:0000259" key="4">
    <source>
        <dbReference type="PROSITE" id="PS50075"/>
    </source>
</evidence>
<dbReference type="GO" id="GO:0016740">
    <property type="term" value="F:transferase activity"/>
    <property type="evidence" value="ECO:0007669"/>
    <property type="project" value="UniProtKB-KW"/>
</dbReference>
<evidence type="ECO:0000256" key="1">
    <source>
        <dbReference type="ARBA" id="ARBA00022450"/>
    </source>
</evidence>